<gene>
    <name evidence="1" type="ORF">O1Q98_05995</name>
</gene>
<accession>A0ABY8G9Z5</accession>
<reference evidence="1 2" key="1">
    <citation type="submission" date="2022-12" db="EMBL/GenBank/DDBJ databases">
        <title>Complete genome sequencing of Dickeya lacustris type strain LMG30899.</title>
        <authorList>
            <person name="Dobhal S."/>
            <person name="Arizala D."/>
            <person name="Arif M."/>
        </authorList>
    </citation>
    <scope>NUCLEOTIDE SEQUENCE [LARGE SCALE GENOMIC DNA]</scope>
    <source>
        <strain evidence="1 2">LMG30899</strain>
    </source>
</reference>
<sequence>MMNLYWVVAREEYSNVDEIEGSYAQFTIELKNRRIDFSFIALEDCIINTLPNGETNLMYNGNILDEVRSAFIISQANLNTQGRAIASTLRHYLRAKGLCLLNESIAGIEALEWNKVAQMTLASVHGAPILPFTMLGYHRHVVPAIQRFTSHYSGEYIFKPTGTGMGFGVIKSSNLQHAVSTGNLISTSSVEYFMTPYLADARDVRFFFTATKLAFVKFRIPRGDGYIGNVALGGEQLTLSANEFMDEYVHEPYFQQIHHLSIKIAEISGCTMLAIDWLMNKSGFYFNEMSTAETGLTTLPDGIRKEVFDHLAKTVNKYYE</sequence>
<protein>
    <recommendedName>
        <fullName evidence="3">ATP-grasp domain-containing protein</fullName>
    </recommendedName>
</protein>
<organism evidence="1 2">
    <name type="scientific">Dickeya lacustris</name>
    <dbReference type="NCBI Taxonomy" id="2259638"/>
    <lineage>
        <taxon>Bacteria</taxon>
        <taxon>Pseudomonadati</taxon>
        <taxon>Pseudomonadota</taxon>
        <taxon>Gammaproteobacteria</taxon>
        <taxon>Enterobacterales</taxon>
        <taxon>Pectobacteriaceae</taxon>
        <taxon>Dickeya</taxon>
    </lineage>
</organism>
<dbReference type="SUPFAM" id="SSF56059">
    <property type="entry name" value="Glutathione synthetase ATP-binding domain-like"/>
    <property type="match status" value="1"/>
</dbReference>
<evidence type="ECO:0000313" key="1">
    <source>
        <dbReference type="EMBL" id="WFN56809.1"/>
    </source>
</evidence>
<name>A0ABY8G9Z5_9GAMM</name>
<dbReference type="PANTHER" id="PTHR21621:SF0">
    <property type="entry name" value="BETA-CITRYLGLUTAMATE SYNTHASE B-RELATED"/>
    <property type="match status" value="1"/>
</dbReference>
<dbReference type="Proteomes" id="UP001219630">
    <property type="component" value="Chromosome"/>
</dbReference>
<evidence type="ECO:0008006" key="3">
    <source>
        <dbReference type="Google" id="ProtNLM"/>
    </source>
</evidence>
<dbReference type="RefSeq" id="WP_125260282.1">
    <property type="nucleotide sequence ID" value="NZ_CP114280.1"/>
</dbReference>
<dbReference type="EMBL" id="CP114280">
    <property type="protein sequence ID" value="WFN56809.1"/>
    <property type="molecule type" value="Genomic_DNA"/>
</dbReference>
<proteinExistence type="predicted"/>
<dbReference type="Gene3D" id="3.30.470.20">
    <property type="entry name" value="ATP-grasp fold, B domain"/>
    <property type="match status" value="1"/>
</dbReference>
<keyword evidence="2" id="KW-1185">Reference proteome</keyword>
<evidence type="ECO:0000313" key="2">
    <source>
        <dbReference type="Proteomes" id="UP001219630"/>
    </source>
</evidence>
<dbReference type="PANTHER" id="PTHR21621">
    <property type="entry name" value="RIBOSOMAL PROTEIN S6 MODIFICATION PROTEIN"/>
    <property type="match status" value="1"/>
</dbReference>